<name>W9K259_FUSOX</name>
<organism evidence="1">
    <name type="scientific">Fusarium oxysporum Fo47</name>
    <dbReference type="NCBI Taxonomy" id="660027"/>
    <lineage>
        <taxon>Eukaryota</taxon>
        <taxon>Fungi</taxon>
        <taxon>Dikarya</taxon>
        <taxon>Ascomycota</taxon>
        <taxon>Pezizomycotina</taxon>
        <taxon>Sordariomycetes</taxon>
        <taxon>Hypocreomycetidae</taxon>
        <taxon>Hypocreales</taxon>
        <taxon>Nectriaceae</taxon>
        <taxon>Fusarium</taxon>
        <taxon>Fusarium oxysporum species complex</taxon>
    </lineage>
</organism>
<dbReference type="EMBL" id="JH717901">
    <property type="protein sequence ID" value="EWZ38482.1"/>
    <property type="molecule type" value="Genomic_DNA"/>
</dbReference>
<gene>
    <name evidence="1" type="ORF">FOZG_10078</name>
</gene>
<proteinExistence type="predicted"/>
<dbReference type="HOGENOM" id="CLU_3125152_0_0_1"/>
<protein>
    <submittedName>
        <fullName evidence="1">Uncharacterized protein</fullName>
    </submittedName>
</protein>
<accession>W9K259</accession>
<reference evidence="1" key="2">
    <citation type="submission" date="2012-06" db="EMBL/GenBank/DDBJ databases">
        <title>Annotation of the Genome Sequence of Fusarium oxysporum Fo47.</title>
        <authorList>
            <consortium name="The Broad Institute Genomics Platform"/>
            <person name="Ma L.-J."/>
            <person name="Corby-Kistler H."/>
            <person name="Broz K."/>
            <person name="Gale L.R."/>
            <person name="Jonkers W."/>
            <person name="O'Donnell K."/>
            <person name="Ploetz R."/>
            <person name="Steinberg C."/>
            <person name="Schwartz D.C."/>
            <person name="VanEtten H."/>
            <person name="Zhou S."/>
            <person name="Young S.K."/>
            <person name="Zeng Q."/>
            <person name="Gargeya S."/>
            <person name="Fitzgerald M."/>
            <person name="Abouelleil A."/>
            <person name="Alvarado L."/>
            <person name="Chapman S.B."/>
            <person name="Gainer-Dewar J."/>
            <person name="Goldberg J."/>
            <person name="Griggs A."/>
            <person name="Gujja S."/>
            <person name="Hansen M."/>
            <person name="Howarth C."/>
            <person name="Imamovic A."/>
            <person name="Ireland A."/>
            <person name="Larimer J."/>
            <person name="McCowan C."/>
            <person name="Murphy C."/>
            <person name="Pearson M."/>
            <person name="Poon T.W."/>
            <person name="Priest M."/>
            <person name="Roberts A."/>
            <person name="Saif S."/>
            <person name="Shea T."/>
            <person name="Sykes S."/>
            <person name="Wortman J."/>
            <person name="Nusbaum C."/>
            <person name="Birren B."/>
        </authorList>
    </citation>
    <scope>NUCLEOTIDE SEQUENCE</scope>
    <source>
        <strain evidence="1">Fo47</strain>
    </source>
</reference>
<dbReference type="AlphaFoldDB" id="W9K259"/>
<reference evidence="1" key="1">
    <citation type="submission" date="2011-06" db="EMBL/GenBank/DDBJ databases">
        <title>The Genome Sequence of Fusarium oxysporum Fo47.</title>
        <authorList>
            <consortium name="The Broad Institute Genome Sequencing Platform"/>
            <person name="Ma L.-J."/>
            <person name="Gale L.R."/>
            <person name="Schwartz D.C."/>
            <person name="Zhou S."/>
            <person name="Corby-Kistler H."/>
            <person name="Young S.K."/>
            <person name="Zeng Q."/>
            <person name="Gargeya S."/>
            <person name="Fitzgerald M."/>
            <person name="Haas B."/>
            <person name="Abouelleil A."/>
            <person name="Alvarado L."/>
            <person name="Arachchi H.M."/>
            <person name="Berlin A."/>
            <person name="Brown A."/>
            <person name="Chapman S.B."/>
            <person name="Chen Z."/>
            <person name="Dunbar C."/>
            <person name="Freedman E."/>
            <person name="Gearin G."/>
            <person name="Gellesch M."/>
            <person name="Goldberg J."/>
            <person name="Griggs A."/>
            <person name="Gujja S."/>
            <person name="Heiman D."/>
            <person name="Howarth C."/>
            <person name="Larson L."/>
            <person name="Lui A."/>
            <person name="MacDonald P.J.P."/>
            <person name="Mehta T."/>
            <person name="Montmayeur A."/>
            <person name="Murphy C."/>
            <person name="Neiman D."/>
            <person name="Pearson M."/>
            <person name="Priest M."/>
            <person name="Roberts A."/>
            <person name="Saif S."/>
            <person name="Shea T."/>
            <person name="Shenoy N."/>
            <person name="Sisk P."/>
            <person name="Stolte C."/>
            <person name="Sykes S."/>
            <person name="Wortman J."/>
            <person name="Nusbaum C."/>
            <person name="Birren B."/>
        </authorList>
    </citation>
    <scope>NUCLEOTIDE SEQUENCE [LARGE SCALE GENOMIC DNA]</scope>
    <source>
        <strain evidence="1">Fo47</strain>
    </source>
</reference>
<evidence type="ECO:0000313" key="1">
    <source>
        <dbReference type="EMBL" id="EWZ38482.1"/>
    </source>
</evidence>
<dbReference type="Proteomes" id="UP000030766">
    <property type="component" value="Unassembled WGS sequence"/>
</dbReference>
<dbReference type="VEuPathDB" id="FungiDB:FOZG_10078"/>
<sequence length="50" mass="5289">MESDCELGKPKTEINVPSAVASVDIIPCSDVGIVTVGVFNIVVKKSREVD</sequence>